<accession>A0A1F5EEB7</accession>
<dbReference type="PANTHER" id="PTHR34477">
    <property type="entry name" value="UPF0213 PROTEIN YHBQ"/>
    <property type="match status" value="1"/>
</dbReference>
<dbReference type="CDD" id="cd10449">
    <property type="entry name" value="GIY-YIG_SLX1_like"/>
    <property type="match status" value="1"/>
</dbReference>
<dbReference type="Pfam" id="PF01541">
    <property type="entry name" value="GIY-YIG"/>
    <property type="match status" value="1"/>
</dbReference>
<dbReference type="AlphaFoldDB" id="A0A1F5EEB7"/>
<comment type="similarity">
    <text evidence="1">Belongs to the UPF0213 family.</text>
</comment>
<evidence type="ECO:0000313" key="3">
    <source>
        <dbReference type="EMBL" id="OGD65544.1"/>
    </source>
</evidence>
<dbReference type="InterPro" id="IPR050190">
    <property type="entry name" value="UPF0213_domain"/>
</dbReference>
<protein>
    <recommendedName>
        <fullName evidence="2">GIY-YIG domain-containing protein</fullName>
    </recommendedName>
</protein>
<evidence type="ECO:0000313" key="4">
    <source>
        <dbReference type="Proteomes" id="UP000178583"/>
    </source>
</evidence>
<dbReference type="STRING" id="1797472.A2215_02720"/>
<dbReference type="InterPro" id="IPR035901">
    <property type="entry name" value="GIY-YIG_endonuc_sf"/>
</dbReference>
<proteinExistence type="inferred from homology"/>
<dbReference type="Gene3D" id="3.40.1440.10">
    <property type="entry name" value="GIY-YIG endonuclease"/>
    <property type="match status" value="1"/>
</dbReference>
<gene>
    <name evidence="3" type="ORF">A2215_02720</name>
</gene>
<dbReference type="EMBL" id="MEZY01000010">
    <property type="protein sequence ID" value="OGD65544.1"/>
    <property type="molecule type" value="Genomic_DNA"/>
</dbReference>
<dbReference type="PROSITE" id="PS50164">
    <property type="entry name" value="GIY_YIG"/>
    <property type="match status" value="1"/>
</dbReference>
<dbReference type="InterPro" id="IPR000305">
    <property type="entry name" value="GIY-YIG_endonuc"/>
</dbReference>
<evidence type="ECO:0000259" key="2">
    <source>
        <dbReference type="PROSITE" id="PS50164"/>
    </source>
</evidence>
<name>A0A1F5EEB7_9BACT</name>
<dbReference type="PANTHER" id="PTHR34477:SF1">
    <property type="entry name" value="UPF0213 PROTEIN YHBQ"/>
    <property type="match status" value="1"/>
</dbReference>
<dbReference type="Proteomes" id="UP000178583">
    <property type="component" value="Unassembled WGS sequence"/>
</dbReference>
<comment type="caution">
    <text evidence="3">The sequence shown here is derived from an EMBL/GenBank/DDBJ whole genome shotgun (WGS) entry which is preliminary data.</text>
</comment>
<dbReference type="SUPFAM" id="SSF82771">
    <property type="entry name" value="GIY-YIG endonuclease"/>
    <property type="match status" value="1"/>
</dbReference>
<sequence>MIFVYILISLKDFTLYTGIASDVDKRLDYHNRGLNQSTKYKRPLKLIYFEAYTNKKDAYLRERFLKSGRGREVIKKQIANTIAGII</sequence>
<evidence type="ECO:0000256" key="1">
    <source>
        <dbReference type="ARBA" id="ARBA00007435"/>
    </source>
</evidence>
<reference evidence="3 4" key="1">
    <citation type="journal article" date="2016" name="Nat. Commun.">
        <title>Thousands of microbial genomes shed light on interconnected biogeochemical processes in an aquifer system.</title>
        <authorList>
            <person name="Anantharaman K."/>
            <person name="Brown C.T."/>
            <person name="Hug L.A."/>
            <person name="Sharon I."/>
            <person name="Castelle C.J."/>
            <person name="Probst A.J."/>
            <person name="Thomas B.C."/>
            <person name="Singh A."/>
            <person name="Wilkins M.J."/>
            <person name="Karaoz U."/>
            <person name="Brodie E.L."/>
            <person name="Williams K.H."/>
            <person name="Hubbard S.S."/>
            <person name="Banfield J.F."/>
        </authorList>
    </citation>
    <scope>NUCLEOTIDE SEQUENCE [LARGE SCALE GENOMIC DNA]</scope>
</reference>
<feature type="domain" description="GIY-YIG" evidence="2">
    <location>
        <begin position="1"/>
        <end position="75"/>
    </location>
</feature>
<organism evidence="3 4">
    <name type="scientific">Candidatus Berkelbacteria bacterium RIFOXYA2_FULL_43_10</name>
    <dbReference type="NCBI Taxonomy" id="1797472"/>
    <lineage>
        <taxon>Bacteria</taxon>
        <taxon>Candidatus Berkelbacteria</taxon>
    </lineage>
</organism>